<evidence type="ECO:0000313" key="1">
    <source>
        <dbReference type="EMBL" id="KAI4862365.1"/>
    </source>
</evidence>
<keyword evidence="1" id="KW-0482">Metalloprotease</keyword>
<reference evidence="1 2" key="1">
    <citation type="journal article" date="2022" name="New Phytol.">
        <title>Ecological generalism drives hyperdiversity of secondary metabolite gene clusters in xylarialean endophytes.</title>
        <authorList>
            <person name="Franco M.E.E."/>
            <person name="Wisecaver J.H."/>
            <person name="Arnold A.E."/>
            <person name="Ju Y.M."/>
            <person name="Slot J.C."/>
            <person name="Ahrendt S."/>
            <person name="Moore L.P."/>
            <person name="Eastman K.E."/>
            <person name="Scott K."/>
            <person name="Konkel Z."/>
            <person name="Mondo S.J."/>
            <person name="Kuo A."/>
            <person name="Hayes R.D."/>
            <person name="Haridas S."/>
            <person name="Andreopoulos B."/>
            <person name="Riley R."/>
            <person name="LaButti K."/>
            <person name="Pangilinan J."/>
            <person name="Lipzen A."/>
            <person name="Amirebrahimi M."/>
            <person name="Yan J."/>
            <person name="Adam C."/>
            <person name="Keymanesh K."/>
            <person name="Ng V."/>
            <person name="Louie K."/>
            <person name="Northen T."/>
            <person name="Drula E."/>
            <person name="Henrissat B."/>
            <person name="Hsieh H.M."/>
            <person name="Youens-Clark K."/>
            <person name="Lutzoni F."/>
            <person name="Miadlikowska J."/>
            <person name="Eastwood D.C."/>
            <person name="Hamelin R.C."/>
            <person name="Grigoriev I.V."/>
            <person name="U'Ren J.M."/>
        </authorList>
    </citation>
    <scope>NUCLEOTIDE SEQUENCE [LARGE SCALE GENOMIC DNA]</scope>
    <source>
        <strain evidence="1 2">CBS 119005</strain>
    </source>
</reference>
<protein>
    <submittedName>
        <fullName evidence="1">Metalloprotease</fullName>
    </submittedName>
</protein>
<evidence type="ECO:0000313" key="2">
    <source>
        <dbReference type="Proteomes" id="UP001497700"/>
    </source>
</evidence>
<comment type="caution">
    <text evidence="1">The sequence shown here is derived from an EMBL/GenBank/DDBJ whole genome shotgun (WGS) entry which is preliminary data.</text>
</comment>
<name>A0ACB9YTN3_9PEZI</name>
<gene>
    <name evidence="1" type="ORF">F4820DRAFT_430673</name>
</gene>
<organism evidence="1 2">
    <name type="scientific">Hypoxylon rubiginosum</name>
    <dbReference type="NCBI Taxonomy" id="110542"/>
    <lineage>
        <taxon>Eukaryota</taxon>
        <taxon>Fungi</taxon>
        <taxon>Dikarya</taxon>
        <taxon>Ascomycota</taxon>
        <taxon>Pezizomycotina</taxon>
        <taxon>Sordariomycetes</taxon>
        <taxon>Xylariomycetidae</taxon>
        <taxon>Xylariales</taxon>
        <taxon>Hypoxylaceae</taxon>
        <taxon>Hypoxylon</taxon>
    </lineage>
</organism>
<keyword evidence="1" id="KW-0645">Protease</keyword>
<dbReference type="EMBL" id="MU393527">
    <property type="protein sequence ID" value="KAI4862365.1"/>
    <property type="molecule type" value="Genomic_DNA"/>
</dbReference>
<sequence>MLFKSIAAAALLASSAAAHSYMFPREDGNTTRICGTPEPTVAQMAASEAMLARERELRAKGEFRALASFSVNTYFHVVASSTSASAGYLTQKMVDDQIAVMNADYGVHGITFNLVSTDWTVNSNWAADGNELAMKRALRKGVYKDLNIYFLGNLGGGLLGYCYFPDNVSSGSTAFYQDGCTILAQSVPGGSAAPYNLGGTAVHEVGHWMNLYHTFQGGCSGSGDSVDDTPPQASSSSGCPVGRDSCPGGGVDPIHNYMDYSDDACYEEFTAGQETRMYSAWSNYRL</sequence>
<keyword evidence="1" id="KW-0378">Hydrolase</keyword>
<proteinExistence type="predicted"/>
<accession>A0ACB9YTN3</accession>
<keyword evidence="2" id="KW-1185">Reference proteome</keyword>
<dbReference type="Proteomes" id="UP001497700">
    <property type="component" value="Unassembled WGS sequence"/>
</dbReference>